<dbReference type="Pfam" id="PF01909">
    <property type="entry name" value="NTP_transf_2"/>
    <property type="match status" value="1"/>
</dbReference>
<dbReference type="Proteomes" id="UP000334340">
    <property type="component" value="Unassembled WGS sequence"/>
</dbReference>
<keyword evidence="2" id="KW-0808">Transferase</keyword>
<name>A0A564ZJG1_9BACT</name>
<reference evidence="2 3" key="1">
    <citation type="submission" date="2019-07" db="EMBL/GenBank/DDBJ databases">
        <authorList>
            <person name="Cremers G."/>
        </authorList>
    </citation>
    <scope>NUCLEOTIDE SEQUENCE [LARGE SCALE GENOMIC DNA]</scope>
</reference>
<dbReference type="InterPro" id="IPR043519">
    <property type="entry name" value="NT_sf"/>
</dbReference>
<gene>
    <name evidence="2" type="ORF">MELA_01628</name>
</gene>
<keyword evidence="3" id="KW-1185">Reference proteome</keyword>
<dbReference type="InterPro" id="IPR002934">
    <property type="entry name" value="Polymerase_NTP_transf_dom"/>
</dbReference>
<evidence type="ECO:0000313" key="2">
    <source>
        <dbReference type="EMBL" id="VUZ85246.1"/>
    </source>
</evidence>
<evidence type="ECO:0000313" key="3">
    <source>
        <dbReference type="Proteomes" id="UP000334340"/>
    </source>
</evidence>
<protein>
    <submittedName>
        <fullName evidence="2">Nucleotidyltransferase domain protein</fullName>
    </submittedName>
</protein>
<dbReference type="CDD" id="cd05403">
    <property type="entry name" value="NT_KNTase_like"/>
    <property type="match status" value="1"/>
</dbReference>
<evidence type="ECO:0000259" key="1">
    <source>
        <dbReference type="Pfam" id="PF01909"/>
    </source>
</evidence>
<dbReference type="AlphaFoldDB" id="A0A564ZJG1"/>
<dbReference type="SUPFAM" id="SSF81301">
    <property type="entry name" value="Nucleotidyltransferase"/>
    <property type="match status" value="1"/>
</dbReference>
<proteinExistence type="predicted"/>
<accession>A0A564ZJG1</accession>
<organism evidence="2 3">
    <name type="scientific">Candidatus Methylomirabilis lanthanidiphila</name>
    <dbReference type="NCBI Taxonomy" id="2211376"/>
    <lineage>
        <taxon>Bacteria</taxon>
        <taxon>Candidatus Methylomirabilota</taxon>
        <taxon>Candidatus Methylomirabilia</taxon>
        <taxon>Candidatus Methylomirabilales</taxon>
        <taxon>Candidatus Methylomirabilaceae</taxon>
        <taxon>Candidatus Methylomirabilis</taxon>
    </lineage>
</organism>
<feature type="domain" description="Polymerase nucleotidyl transferase" evidence="1">
    <location>
        <begin position="12"/>
        <end position="55"/>
    </location>
</feature>
<dbReference type="GO" id="GO:0016779">
    <property type="term" value="F:nucleotidyltransferase activity"/>
    <property type="evidence" value="ECO:0007669"/>
    <property type="project" value="InterPro"/>
</dbReference>
<sequence length="99" mass="11225">MLTKEEITKVLREIYPYMASEYGVKRIGLFGSYAKDTPTETSDLDLVVEFDRPRSLSEKNSHGLHYVCWTRGPCALYWPHENIQTVQPRPAVPLAPGSA</sequence>
<dbReference type="Gene3D" id="3.30.460.10">
    <property type="entry name" value="Beta Polymerase, domain 2"/>
    <property type="match status" value="1"/>
</dbReference>
<dbReference type="EMBL" id="CABIKM010000025">
    <property type="protein sequence ID" value="VUZ85246.1"/>
    <property type="molecule type" value="Genomic_DNA"/>
</dbReference>